<evidence type="ECO:0000259" key="1">
    <source>
        <dbReference type="PROSITE" id="PS51832"/>
    </source>
</evidence>
<dbReference type="InterPro" id="IPR003607">
    <property type="entry name" value="HD/PDEase_dom"/>
</dbReference>
<gene>
    <name evidence="2" type="ordered locus">CAP2UW1_1027</name>
</gene>
<dbReference type="CDD" id="cd00077">
    <property type="entry name" value="HDc"/>
    <property type="match status" value="1"/>
</dbReference>
<organism evidence="2">
    <name type="scientific">Accumulibacter regalis</name>
    <dbReference type="NCBI Taxonomy" id="522306"/>
    <lineage>
        <taxon>Bacteria</taxon>
        <taxon>Pseudomonadati</taxon>
        <taxon>Pseudomonadota</taxon>
        <taxon>Betaproteobacteria</taxon>
        <taxon>Candidatus Accumulibacter</taxon>
    </lineage>
</organism>
<sequence length="382" mass="41449">MSMSTSILRPVVMPPELIGHPAPCDLFNASGVLLLRAGALIVHGRRDPSQPLRFLCPAAFAARISHAHPARELSRIAASLADISERIARNAHVSASELRELARDLLEVWLLDADACLGFARLGRFARSSVRHAIHVALLALESGSASGLPSQNLTTLAGAALSMNLPRFALHDEMFDLSGAPDDAQRRSIGEHPIESARLLRRLGKDYEDWVPAVICHHENVDGSGYPGGLRGASIPLTARILRVADTLAARLSGRKARAPVYWNLNHAGDASLLTRHVFGADLARMDKSLVNQLMRALGPFPPGSLVRLSNRELAVVTRRRFGSASQPRQVVAIADTFGRPLEAPMFRATGPGLLAIRAYAQDESGRHHAHNWGRAWGYEL</sequence>
<evidence type="ECO:0000313" key="2">
    <source>
        <dbReference type="EMBL" id="ACV34363.1"/>
    </source>
</evidence>
<reference evidence="2" key="2">
    <citation type="submission" date="2009-09" db="EMBL/GenBank/DDBJ databases">
        <title>Complete sequence of chromosome of Candidatus Accumulibacter phosphatis clade IIA str. UW-1.</title>
        <authorList>
            <consortium name="US DOE Joint Genome Institute"/>
            <person name="Martin H.G."/>
            <person name="Ivanova N."/>
            <person name="Kunin V."/>
            <person name="Warnecke F."/>
            <person name="Barry K."/>
            <person name="He S."/>
            <person name="Salamov A."/>
            <person name="Szeto E."/>
            <person name="Dalin E."/>
            <person name="Pangilinan J.L."/>
            <person name="Lapidus A."/>
            <person name="Lowry S."/>
            <person name="Kyrpides N.C."/>
            <person name="McMahon K.D."/>
            <person name="Hugenholtz P."/>
        </authorList>
    </citation>
    <scope>NUCLEOTIDE SEQUENCE [LARGE SCALE GENOMIC DNA]</scope>
    <source>
        <strain evidence="2">UW-1</strain>
    </source>
</reference>
<keyword evidence="2" id="KW-0378">Hydrolase</keyword>
<dbReference type="AlphaFoldDB" id="C7RQL5"/>
<dbReference type="InterPro" id="IPR037522">
    <property type="entry name" value="HD_GYP_dom"/>
</dbReference>
<dbReference type="KEGG" id="app:CAP2UW1_1027"/>
<dbReference type="PROSITE" id="PS51832">
    <property type="entry name" value="HD_GYP"/>
    <property type="match status" value="1"/>
</dbReference>
<name>C7RQL5_ACCRE</name>
<dbReference type="HOGENOM" id="CLU_000445_92_1_4"/>
<dbReference type="GO" id="GO:0008081">
    <property type="term" value="F:phosphoric diester hydrolase activity"/>
    <property type="evidence" value="ECO:0007669"/>
    <property type="project" value="UniProtKB-ARBA"/>
</dbReference>
<dbReference type="Pfam" id="PF13487">
    <property type="entry name" value="HD_5"/>
    <property type="match status" value="1"/>
</dbReference>
<dbReference type="PANTHER" id="PTHR43155:SF2">
    <property type="entry name" value="CYCLIC DI-GMP PHOSPHODIESTERASE PA4108"/>
    <property type="match status" value="1"/>
</dbReference>
<accession>C7RQL5</accession>
<dbReference type="eggNOG" id="COG2206">
    <property type="taxonomic scope" value="Bacteria"/>
</dbReference>
<dbReference type="EMBL" id="CP001715">
    <property type="protein sequence ID" value="ACV34363.1"/>
    <property type="molecule type" value="Genomic_DNA"/>
</dbReference>
<dbReference type="Gene3D" id="1.10.3210.10">
    <property type="entry name" value="Hypothetical protein af1432"/>
    <property type="match status" value="1"/>
</dbReference>
<dbReference type="STRING" id="522306.CAP2UW1_1027"/>
<protein>
    <submittedName>
        <fullName evidence="2">Metal dependent phosphohydrolase</fullName>
    </submittedName>
</protein>
<dbReference type="SUPFAM" id="SSF109604">
    <property type="entry name" value="HD-domain/PDEase-like"/>
    <property type="match status" value="1"/>
</dbReference>
<proteinExistence type="predicted"/>
<reference evidence="2" key="1">
    <citation type="submission" date="2009-08" db="EMBL/GenBank/DDBJ databases">
        <authorList>
            <consortium name="US DOE Joint Genome Institute"/>
            <person name="Lucas S."/>
            <person name="Copeland A."/>
            <person name="Lapidus A."/>
            <person name="Glavina del Rio T."/>
            <person name="Dalin E."/>
            <person name="Tice H."/>
            <person name="Bruce D."/>
            <person name="Barry K."/>
            <person name="Pitluck S."/>
            <person name="Lowry S."/>
            <person name="Larimer F."/>
            <person name="Land M."/>
            <person name="Hauser L."/>
            <person name="Kyrpides N."/>
            <person name="Ivanova N."/>
            <person name="McMahon K.D."/>
            <person name="Hugenholtz P."/>
        </authorList>
    </citation>
    <scope>NUCLEOTIDE SEQUENCE</scope>
    <source>
        <strain evidence="2">UW-1</strain>
    </source>
</reference>
<dbReference type="PANTHER" id="PTHR43155">
    <property type="entry name" value="CYCLIC DI-GMP PHOSPHODIESTERASE PA4108-RELATED"/>
    <property type="match status" value="1"/>
</dbReference>
<feature type="domain" description="HD-GYP" evidence="1">
    <location>
        <begin position="103"/>
        <end position="304"/>
    </location>
</feature>